<keyword evidence="2" id="KW-0812">Transmembrane</keyword>
<dbReference type="InterPro" id="IPR027417">
    <property type="entry name" value="P-loop_NTPase"/>
</dbReference>
<dbReference type="Gene3D" id="3.40.50.300">
    <property type="entry name" value="P-loop containing nucleotide triphosphate hydrolases"/>
    <property type="match status" value="1"/>
</dbReference>
<dbReference type="InterPro" id="IPR037215">
    <property type="entry name" value="GUN4-like_sf"/>
</dbReference>
<comment type="caution">
    <text evidence="4">The sequence shown here is derived from an EMBL/GenBank/DDBJ whole genome shotgun (WGS) entry which is preliminary data.</text>
</comment>
<dbReference type="CDD" id="cd16383">
    <property type="entry name" value="GUN4"/>
    <property type="match status" value="1"/>
</dbReference>
<proteinExistence type="predicted"/>
<dbReference type="AlphaFoldDB" id="A0A8J7D983"/>
<accession>A0A8J7D983</accession>
<dbReference type="PANTHER" id="PTHR34800:SF1">
    <property type="entry name" value="TETRAPYRROLE-BINDING PROTEIN, CHLOROPLASTIC"/>
    <property type="match status" value="1"/>
</dbReference>
<dbReference type="GO" id="GO:0046906">
    <property type="term" value="F:tetrapyrrole binding"/>
    <property type="evidence" value="ECO:0007669"/>
    <property type="project" value="TreeGrafter"/>
</dbReference>
<evidence type="ECO:0000313" key="5">
    <source>
        <dbReference type="Proteomes" id="UP000622533"/>
    </source>
</evidence>
<dbReference type="Pfam" id="PF05419">
    <property type="entry name" value="GUN4"/>
    <property type="match status" value="1"/>
</dbReference>
<evidence type="ECO:0000259" key="3">
    <source>
        <dbReference type="Pfam" id="PF05419"/>
    </source>
</evidence>
<keyword evidence="1" id="KW-0175">Coiled coil</keyword>
<keyword evidence="2" id="KW-0472">Membrane</keyword>
<feature type="domain" description="GUN4-like" evidence="3">
    <location>
        <begin position="701"/>
        <end position="820"/>
    </location>
</feature>
<evidence type="ECO:0000313" key="4">
    <source>
        <dbReference type="EMBL" id="MBE9022096.1"/>
    </source>
</evidence>
<reference evidence="4" key="1">
    <citation type="submission" date="2020-10" db="EMBL/GenBank/DDBJ databases">
        <authorList>
            <person name="Castelo-Branco R."/>
            <person name="Eusebio N."/>
            <person name="Adriana R."/>
            <person name="Vieira A."/>
            <person name="Brugerolle De Fraissinette N."/>
            <person name="Rezende De Castro R."/>
            <person name="Schneider M.P."/>
            <person name="Vasconcelos V."/>
            <person name="Leao P.N."/>
        </authorList>
    </citation>
    <scope>NUCLEOTIDE SEQUENCE</scope>
    <source>
        <strain evidence="4">LEGE 12446</strain>
    </source>
</reference>
<dbReference type="Proteomes" id="UP000622533">
    <property type="component" value="Unassembled WGS sequence"/>
</dbReference>
<feature type="coiled-coil region" evidence="1">
    <location>
        <begin position="424"/>
        <end position="469"/>
    </location>
</feature>
<protein>
    <submittedName>
        <fullName evidence="4">AAA-like domain-containing protein</fullName>
    </submittedName>
</protein>
<name>A0A8J7D983_DESMC</name>
<organism evidence="4 5">
    <name type="scientific">Desmonostoc muscorum LEGE 12446</name>
    <dbReference type="NCBI Taxonomy" id="1828758"/>
    <lineage>
        <taxon>Bacteria</taxon>
        <taxon>Bacillati</taxon>
        <taxon>Cyanobacteriota</taxon>
        <taxon>Cyanophyceae</taxon>
        <taxon>Nostocales</taxon>
        <taxon>Nostocaceae</taxon>
        <taxon>Desmonostoc</taxon>
    </lineage>
</organism>
<evidence type="ECO:0000256" key="1">
    <source>
        <dbReference type="SAM" id="Coils"/>
    </source>
</evidence>
<gene>
    <name evidence="4" type="ORF">IQ276_06510</name>
</gene>
<dbReference type="SUPFAM" id="SSF140869">
    <property type="entry name" value="GUN4-like"/>
    <property type="match status" value="1"/>
</dbReference>
<sequence length="877" mass="100445">MNLSVPQDYQYQFGGSLPANAPTYVTRQADADLYQAVKAGEFCFVLNSRQMGKSSLRVRTMQRLQNEGIACVSIDLTVIGVSGLTYEQWYSGIIDTISHSESLNLGEQFDLDKLWEENSRFSEVQIFGKFIDKLLKLLSTQIVIFIDEIDSVLSLKFPVDDFFALIRAFFNQRVDNPEYQRITFVLLGVATPSELIQDKKRTPFNIGKGIELTGFEFAEALPLIKGFYEQTSNPEAVLKAILDWTGGQPFLTQKVCEFVRKSATVIPSGEEAAFVENLVRNRVIGNWESQDEPEHFRTIRDRILKRDEQKAAYLLDLYQQVWHSGGIDIDSSIEQSDLQLAGIVVKKDSKLRVYNLIYQTIFDSLWIEKTLASLRPYAENYRQWILSGKQDDSRLLREKALAEAEAWAKNKSLGFQDLEFLAASRKLEREKELAETERQLELERERKEKKAAEKARQIEAEAKQEAERQLITARKRMRFGVVVLSITLGITGLLGIGAFIQLQTAHKNTNELNQSIDKIRKLSAVASQLQQKGKTNEANQSLNIAGLVLQNKINNFQLKEALLNSSLVLGYQYLADAESDENQKKYLEQAEKNFTNSLDQLSIRENQIEKNPDNLATLVYVNYVQGKLEENSNKAKALVDYKKAFDSISSLKSQFKSHLDLFNLDLNILYNGNADIVALLYRKLKELDGSNTVYAQSLKEHLLNELDYLMKQQRWREANSKNWQFLLYSAGREGLGFLTLDNVRNFNCNDLKKLDALWIKNSKGYFGYSVQKKIYLASGNSLDIDWEKREWKNWNEKGYNDFAKKVGWKGVDGEWRRYEELPMNAKRTSVSRSLAGELPFPVYVLELPFPETPVSRLTFRTSRGDDSLILLSSCRDL</sequence>
<dbReference type="EMBL" id="JADEXS010000058">
    <property type="protein sequence ID" value="MBE9022096.1"/>
    <property type="molecule type" value="Genomic_DNA"/>
</dbReference>
<dbReference type="SUPFAM" id="SSF52540">
    <property type="entry name" value="P-loop containing nucleoside triphosphate hydrolases"/>
    <property type="match status" value="1"/>
</dbReference>
<dbReference type="InterPro" id="IPR008629">
    <property type="entry name" value="GUN4-like"/>
</dbReference>
<dbReference type="Gene3D" id="1.10.10.1770">
    <property type="entry name" value="Gun4-like"/>
    <property type="match status" value="1"/>
</dbReference>
<keyword evidence="2" id="KW-1133">Transmembrane helix</keyword>
<dbReference type="Pfam" id="PF14516">
    <property type="entry name" value="AAA_35"/>
    <property type="match status" value="1"/>
</dbReference>
<feature type="transmembrane region" description="Helical" evidence="2">
    <location>
        <begin position="479"/>
        <end position="500"/>
    </location>
</feature>
<evidence type="ECO:0000256" key="2">
    <source>
        <dbReference type="SAM" id="Phobius"/>
    </source>
</evidence>
<keyword evidence="5" id="KW-1185">Reference proteome</keyword>
<dbReference type="PANTHER" id="PTHR34800">
    <property type="entry name" value="TETRAPYRROLE-BINDING PROTEIN, CHLOROPLASTIC"/>
    <property type="match status" value="1"/>
</dbReference>